<keyword evidence="4" id="KW-1185">Reference proteome</keyword>
<dbReference type="RefSeq" id="WP_378610988.1">
    <property type="nucleotide sequence ID" value="NZ_JBHSAX010000004.1"/>
</dbReference>
<comment type="caution">
    <text evidence="3">The sequence shown here is derived from an EMBL/GenBank/DDBJ whole genome shotgun (WGS) entry which is preliminary data.</text>
</comment>
<sequence>MFATSTPRKALVRLVVAGALAAAPVLALAAPAAADSVSGPVVTEVRHDRYDRHQRNDPWRDPFARNPFQQQCNWWNPNAPWWERCDSNPWNNNPFNNGPFNNNPWQQPFNRNFGPGTFGSS</sequence>
<evidence type="ECO:0000313" key="3">
    <source>
        <dbReference type="EMBL" id="MFC3961230.1"/>
    </source>
</evidence>
<evidence type="ECO:0000256" key="2">
    <source>
        <dbReference type="SAM" id="SignalP"/>
    </source>
</evidence>
<organism evidence="3 4">
    <name type="scientific">Nocardia jiangsuensis</name>
    <dbReference type="NCBI Taxonomy" id="1691563"/>
    <lineage>
        <taxon>Bacteria</taxon>
        <taxon>Bacillati</taxon>
        <taxon>Actinomycetota</taxon>
        <taxon>Actinomycetes</taxon>
        <taxon>Mycobacteriales</taxon>
        <taxon>Nocardiaceae</taxon>
        <taxon>Nocardia</taxon>
    </lineage>
</organism>
<evidence type="ECO:0000313" key="4">
    <source>
        <dbReference type="Proteomes" id="UP001595696"/>
    </source>
</evidence>
<reference evidence="4" key="1">
    <citation type="journal article" date="2019" name="Int. J. Syst. Evol. Microbiol.">
        <title>The Global Catalogue of Microorganisms (GCM) 10K type strain sequencing project: providing services to taxonomists for standard genome sequencing and annotation.</title>
        <authorList>
            <consortium name="The Broad Institute Genomics Platform"/>
            <consortium name="The Broad Institute Genome Sequencing Center for Infectious Disease"/>
            <person name="Wu L."/>
            <person name="Ma J."/>
        </authorList>
    </citation>
    <scope>NUCLEOTIDE SEQUENCE [LARGE SCALE GENOMIC DNA]</scope>
    <source>
        <strain evidence="4">CGMCC 4.7330</strain>
    </source>
</reference>
<gene>
    <name evidence="3" type="ORF">ACFO0B_04435</name>
</gene>
<feature type="chain" id="PRO_5045180423" description="Secreted protein" evidence="2">
    <location>
        <begin position="30"/>
        <end position="121"/>
    </location>
</feature>
<dbReference type="Proteomes" id="UP001595696">
    <property type="component" value="Unassembled WGS sequence"/>
</dbReference>
<keyword evidence="2" id="KW-0732">Signal</keyword>
<proteinExistence type="predicted"/>
<feature type="region of interest" description="Disordered" evidence="1">
    <location>
        <begin position="93"/>
        <end position="121"/>
    </location>
</feature>
<evidence type="ECO:0008006" key="5">
    <source>
        <dbReference type="Google" id="ProtNLM"/>
    </source>
</evidence>
<evidence type="ECO:0000256" key="1">
    <source>
        <dbReference type="SAM" id="MobiDB-lite"/>
    </source>
</evidence>
<protein>
    <recommendedName>
        <fullName evidence="5">Secreted protein</fullName>
    </recommendedName>
</protein>
<feature type="compositionally biased region" description="Low complexity" evidence="1">
    <location>
        <begin position="93"/>
        <end position="113"/>
    </location>
</feature>
<dbReference type="EMBL" id="JBHSAX010000004">
    <property type="protein sequence ID" value="MFC3961230.1"/>
    <property type="molecule type" value="Genomic_DNA"/>
</dbReference>
<name>A0ABV8DME8_9NOCA</name>
<feature type="signal peptide" evidence="2">
    <location>
        <begin position="1"/>
        <end position="29"/>
    </location>
</feature>
<accession>A0ABV8DME8</accession>